<keyword evidence="2" id="KW-1185">Reference proteome</keyword>
<organism evidence="1 2">
    <name type="scientific">Cuneatibacter caecimuris</name>
    <dbReference type="NCBI Taxonomy" id="1796618"/>
    <lineage>
        <taxon>Bacteria</taxon>
        <taxon>Bacillati</taxon>
        <taxon>Bacillota</taxon>
        <taxon>Clostridia</taxon>
        <taxon>Lachnospirales</taxon>
        <taxon>Lachnospiraceae</taxon>
        <taxon>Cuneatibacter</taxon>
    </lineage>
</organism>
<dbReference type="AlphaFoldDB" id="A0A4Q7NZT6"/>
<sequence length="222" mass="25414">MKRVNGQDVPENLSFAELSEMMDSPHMQTFVLACEALRLAGTHEAYELLKKYIASADKYKRRYVLSVIFDFAESSELSSDLLKALKSKEKFLVTTALDHLVNGKIKIADEEIFACLESCRSWLGCYFYQVLDGVEKSKENLERTLNLYRTCGTDSAKIAIAEHLADFCTPENYLQLYDLMAEHPAPKIRMAACRIAKKFGRRDLLQHFEKDPDGHIRKYVSL</sequence>
<dbReference type="SUPFAM" id="SSF48371">
    <property type="entry name" value="ARM repeat"/>
    <property type="match status" value="1"/>
</dbReference>
<proteinExistence type="predicted"/>
<dbReference type="Proteomes" id="UP000292927">
    <property type="component" value="Unassembled WGS sequence"/>
</dbReference>
<comment type="caution">
    <text evidence="1">The sequence shown here is derived from an EMBL/GenBank/DDBJ whole genome shotgun (WGS) entry which is preliminary data.</text>
</comment>
<dbReference type="EMBL" id="SGXF01000006">
    <property type="protein sequence ID" value="RZS93021.1"/>
    <property type="molecule type" value="Genomic_DNA"/>
</dbReference>
<gene>
    <name evidence="1" type="ORF">EV209_2767</name>
</gene>
<dbReference type="Gene3D" id="1.25.10.10">
    <property type="entry name" value="Leucine-rich Repeat Variant"/>
    <property type="match status" value="1"/>
</dbReference>
<dbReference type="InterPro" id="IPR011989">
    <property type="entry name" value="ARM-like"/>
</dbReference>
<accession>A0A4Q7NZT6</accession>
<dbReference type="RefSeq" id="WP_130436017.1">
    <property type="nucleotide sequence ID" value="NZ_SGXF01000006.1"/>
</dbReference>
<name>A0A4Q7NZT6_9FIRM</name>
<protein>
    <recommendedName>
        <fullName evidence="3">HEAT repeat protein</fullName>
    </recommendedName>
</protein>
<dbReference type="InterPro" id="IPR016024">
    <property type="entry name" value="ARM-type_fold"/>
</dbReference>
<reference evidence="1 2" key="1">
    <citation type="submission" date="2019-02" db="EMBL/GenBank/DDBJ databases">
        <title>Genomic Encyclopedia of Type Strains, Phase IV (KMG-IV): sequencing the most valuable type-strain genomes for metagenomic binning, comparative biology and taxonomic classification.</title>
        <authorList>
            <person name="Goeker M."/>
        </authorList>
    </citation>
    <scope>NUCLEOTIDE SEQUENCE [LARGE SCALE GENOMIC DNA]</scope>
    <source>
        <strain evidence="1 2">DSM 29486</strain>
    </source>
</reference>
<dbReference type="PROSITE" id="PS51257">
    <property type="entry name" value="PROKAR_LIPOPROTEIN"/>
    <property type="match status" value="1"/>
</dbReference>
<evidence type="ECO:0008006" key="3">
    <source>
        <dbReference type="Google" id="ProtNLM"/>
    </source>
</evidence>
<evidence type="ECO:0000313" key="1">
    <source>
        <dbReference type="EMBL" id="RZS93021.1"/>
    </source>
</evidence>
<evidence type="ECO:0000313" key="2">
    <source>
        <dbReference type="Proteomes" id="UP000292927"/>
    </source>
</evidence>